<keyword evidence="10 14" id="KW-0539">Nucleus</keyword>
<evidence type="ECO:0000259" key="17">
    <source>
        <dbReference type="PROSITE" id="PS50071"/>
    </source>
</evidence>
<gene>
    <name evidence="20" type="ORF">PLOB_00045451</name>
</gene>
<feature type="region of interest" description="Disordered" evidence="16">
    <location>
        <begin position="237"/>
        <end position="286"/>
    </location>
</feature>
<feature type="DNA-binding region" description="Homeobox" evidence="14">
    <location>
        <begin position="109"/>
        <end position="168"/>
    </location>
</feature>
<dbReference type="InterPro" id="IPR009057">
    <property type="entry name" value="Homeodomain-like_sf"/>
</dbReference>
<keyword evidence="11" id="KW-0844">Vision</keyword>
<evidence type="ECO:0000259" key="19">
    <source>
        <dbReference type="PROSITE" id="PS51496"/>
    </source>
</evidence>
<name>A0ABN8N212_9CNID</name>
<evidence type="ECO:0000256" key="3">
    <source>
        <dbReference type="ARBA" id="ARBA00014891"/>
    </source>
</evidence>
<evidence type="ECO:0000313" key="21">
    <source>
        <dbReference type="Proteomes" id="UP001159405"/>
    </source>
</evidence>
<evidence type="ECO:0000256" key="11">
    <source>
        <dbReference type="ARBA" id="ARBA00023305"/>
    </source>
</evidence>
<evidence type="ECO:0000256" key="6">
    <source>
        <dbReference type="ARBA" id="ARBA00023015"/>
    </source>
</evidence>
<dbReference type="SMART" id="SM00389">
    <property type="entry name" value="HOX"/>
    <property type="match status" value="1"/>
</dbReference>
<evidence type="ECO:0000259" key="18">
    <source>
        <dbReference type="PROSITE" id="PS50803"/>
    </source>
</evidence>
<evidence type="ECO:0000256" key="13">
    <source>
        <dbReference type="ARBA" id="ARBA00031274"/>
    </source>
</evidence>
<comment type="similarity">
    <text evidence="2">Belongs to the paired homeobox family.</text>
</comment>
<evidence type="ECO:0000256" key="10">
    <source>
        <dbReference type="ARBA" id="ARBA00023242"/>
    </source>
</evidence>
<evidence type="ECO:0000256" key="8">
    <source>
        <dbReference type="ARBA" id="ARBA00023155"/>
    </source>
</evidence>
<sequence>MSRELQFCFAIPRTEAFPPVKRSSPIHSFAIQDILGLGEKTPKSRPSSPPHSAIAVECFTPVLSRLGSPDCDEKTATVSPDLGTEDSKIEKHVYLKNDKPTLNKKTPKKRRHRTIFTNYQLEELEKAFKDSHYPDVYARENLSVKIGLAEDRIQVWFQNRRAKWRKKEKCWGHSSIMAEYGLYGAMVRHSLPLPPHLTPSSAPWLLGMHKKAKIMEEKIKVEASSENGDDLRSHSIASLRQRAQEHNAALKQEHEAMMEAYRHASTKERKPSDADSDEADEEQEEL</sequence>
<dbReference type="PROSITE" id="PS51496">
    <property type="entry name" value="CVC"/>
    <property type="match status" value="1"/>
</dbReference>
<comment type="subcellular location">
    <subcellularLocation>
        <location evidence="1 14 15">Nucleus</location>
    </subcellularLocation>
</comment>
<dbReference type="CDD" id="cd00086">
    <property type="entry name" value="homeodomain"/>
    <property type="match status" value="1"/>
</dbReference>
<feature type="domain" description="Homeobox" evidence="17">
    <location>
        <begin position="107"/>
        <end position="167"/>
    </location>
</feature>
<dbReference type="Pfam" id="PF03826">
    <property type="entry name" value="OAR"/>
    <property type="match status" value="1"/>
</dbReference>
<dbReference type="EMBL" id="CALNXK010000008">
    <property type="protein sequence ID" value="CAH3040806.1"/>
    <property type="molecule type" value="Genomic_DNA"/>
</dbReference>
<dbReference type="InterPro" id="IPR017970">
    <property type="entry name" value="Homeobox_CS"/>
</dbReference>
<accession>A0ABN8N212</accession>
<evidence type="ECO:0000256" key="4">
    <source>
        <dbReference type="ARBA" id="ARBA00022473"/>
    </source>
</evidence>
<feature type="compositionally biased region" description="Basic and acidic residues" evidence="16">
    <location>
        <begin position="251"/>
        <end position="273"/>
    </location>
</feature>
<dbReference type="PANTHER" id="PTHR46892:SF3">
    <property type="entry name" value="VISUAL SYSTEM HOMEOBOX 2"/>
    <property type="match status" value="1"/>
</dbReference>
<dbReference type="PROSITE" id="PS50071">
    <property type="entry name" value="HOMEOBOX_2"/>
    <property type="match status" value="1"/>
</dbReference>
<evidence type="ECO:0000256" key="2">
    <source>
        <dbReference type="ARBA" id="ARBA00005733"/>
    </source>
</evidence>
<evidence type="ECO:0000256" key="5">
    <source>
        <dbReference type="ARBA" id="ARBA00022606"/>
    </source>
</evidence>
<evidence type="ECO:0000256" key="7">
    <source>
        <dbReference type="ARBA" id="ARBA00023125"/>
    </source>
</evidence>
<organism evidence="20 21">
    <name type="scientific">Porites lobata</name>
    <dbReference type="NCBI Taxonomy" id="104759"/>
    <lineage>
        <taxon>Eukaryota</taxon>
        <taxon>Metazoa</taxon>
        <taxon>Cnidaria</taxon>
        <taxon>Anthozoa</taxon>
        <taxon>Hexacorallia</taxon>
        <taxon>Scleractinia</taxon>
        <taxon>Fungiina</taxon>
        <taxon>Poritidae</taxon>
        <taxon>Porites</taxon>
    </lineage>
</organism>
<keyword evidence="9" id="KW-0804">Transcription</keyword>
<dbReference type="Proteomes" id="UP001159405">
    <property type="component" value="Unassembled WGS sequence"/>
</dbReference>
<dbReference type="InterPro" id="IPR023339">
    <property type="entry name" value="CVC"/>
</dbReference>
<dbReference type="PROSITE" id="PS50803">
    <property type="entry name" value="OAR"/>
    <property type="match status" value="1"/>
</dbReference>
<evidence type="ECO:0000256" key="14">
    <source>
        <dbReference type="PROSITE-ProRule" id="PRU00108"/>
    </source>
</evidence>
<dbReference type="SUPFAM" id="SSF46689">
    <property type="entry name" value="Homeodomain-like"/>
    <property type="match status" value="1"/>
</dbReference>
<keyword evidence="5" id="KW-0716">Sensory transduction</keyword>
<dbReference type="InterPro" id="IPR001356">
    <property type="entry name" value="HD"/>
</dbReference>
<evidence type="ECO:0000256" key="1">
    <source>
        <dbReference type="ARBA" id="ARBA00004123"/>
    </source>
</evidence>
<feature type="compositionally biased region" description="Acidic residues" evidence="16">
    <location>
        <begin position="274"/>
        <end position="286"/>
    </location>
</feature>
<comment type="caution">
    <text evidence="20">The sequence shown here is derived from an EMBL/GenBank/DDBJ whole genome shotgun (WGS) entry which is preliminary data.</text>
</comment>
<dbReference type="InterPro" id="IPR003654">
    <property type="entry name" value="OAR_dom"/>
</dbReference>
<keyword evidence="4" id="KW-0217">Developmental protein</keyword>
<dbReference type="PANTHER" id="PTHR46892">
    <property type="entry name" value="VISUAL SYSTEM HOMEOBOX 2"/>
    <property type="match status" value="1"/>
</dbReference>
<protein>
    <recommendedName>
        <fullName evidence="3">Visual system homeobox 2</fullName>
    </recommendedName>
    <alternativeName>
        <fullName evidence="12">Ceh-10 homeodomain-containing homolog</fullName>
    </alternativeName>
    <alternativeName>
        <fullName evidence="13">Homeobox protein CHX10</fullName>
    </alternativeName>
</protein>
<evidence type="ECO:0000256" key="12">
    <source>
        <dbReference type="ARBA" id="ARBA00030203"/>
    </source>
</evidence>
<evidence type="ECO:0000313" key="20">
    <source>
        <dbReference type="EMBL" id="CAH3040806.1"/>
    </source>
</evidence>
<dbReference type="Pfam" id="PF00046">
    <property type="entry name" value="Homeodomain"/>
    <property type="match status" value="1"/>
</dbReference>
<keyword evidence="7 14" id="KW-0238">DNA-binding</keyword>
<keyword evidence="6" id="KW-0805">Transcription regulation</keyword>
<dbReference type="PROSITE" id="PS00027">
    <property type="entry name" value="HOMEOBOX_1"/>
    <property type="match status" value="1"/>
</dbReference>
<evidence type="ECO:0000256" key="9">
    <source>
        <dbReference type="ARBA" id="ARBA00023163"/>
    </source>
</evidence>
<evidence type="ECO:0000256" key="16">
    <source>
        <dbReference type="SAM" id="MobiDB-lite"/>
    </source>
</evidence>
<keyword evidence="8 14" id="KW-0371">Homeobox</keyword>
<dbReference type="Gene3D" id="1.10.10.60">
    <property type="entry name" value="Homeodomain-like"/>
    <property type="match status" value="1"/>
</dbReference>
<reference evidence="20 21" key="1">
    <citation type="submission" date="2022-05" db="EMBL/GenBank/DDBJ databases">
        <authorList>
            <consortium name="Genoscope - CEA"/>
            <person name="William W."/>
        </authorList>
    </citation>
    <scope>NUCLEOTIDE SEQUENCE [LARGE SCALE GENOMIC DNA]</scope>
</reference>
<evidence type="ECO:0000256" key="15">
    <source>
        <dbReference type="RuleBase" id="RU000682"/>
    </source>
</evidence>
<feature type="domain" description="CVC" evidence="19">
    <location>
        <begin position="169"/>
        <end position="214"/>
    </location>
</feature>
<dbReference type="InterPro" id="IPR052294">
    <property type="entry name" value="VSX_homeobox_regulators"/>
</dbReference>
<keyword evidence="21" id="KW-1185">Reference proteome</keyword>
<feature type="domain" description="OAR" evidence="18">
    <location>
        <begin position="234"/>
        <end position="247"/>
    </location>
</feature>
<proteinExistence type="inferred from homology"/>